<evidence type="ECO:0000256" key="5">
    <source>
        <dbReference type="ARBA" id="ARBA00022989"/>
    </source>
</evidence>
<evidence type="ECO:0000256" key="2">
    <source>
        <dbReference type="ARBA" id="ARBA00006339"/>
    </source>
</evidence>
<dbReference type="GeneID" id="115929101"/>
<evidence type="ECO:0000256" key="4">
    <source>
        <dbReference type="ARBA" id="ARBA00022692"/>
    </source>
</evidence>
<reference evidence="10" key="2">
    <citation type="submission" date="2021-01" db="UniProtKB">
        <authorList>
            <consortium name="EnsemblMetazoa"/>
        </authorList>
    </citation>
    <scope>IDENTIFICATION</scope>
</reference>
<sequence length="200" mass="22692">MLARYGTLLTGIALSQLSNVHFLQNCPATQALRRHNQRHACSSLGFCDNETYKLDTVLTNPSYLRNIYVSERYRTLLCLIPKASSNNWVKTLMTLEGAINSTNEMPPKEISKAAKKHLSVLGQYSSGKRLDIIRNYTSVIFVRNPYSRLLSAFRDRLETYPNRNPTHRLGLGSGIVMGLRLKLEIWADFDPSDLRVGFGR</sequence>
<keyword evidence="9" id="KW-0735">Signal-anchor</keyword>
<organism evidence="10 11">
    <name type="scientific">Strongylocentrotus purpuratus</name>
    <name type="common">Purple sea urchin</name>
    <dbReference type="NCBI Taxonomy" id="7668"/>
    <lineage>
        <taxon>Eukaryota</taxon>
        <taxon>Metazoa</taxon>
        <taxon>Echinodermata</taxon>
        <taxon>Eleutherozoa</taxon>
        <taxon>Echinozoa</taxon>
        <taxon>Echinoidea</taxon>
        <taxon>Euechinoidea</taxon>
        <taxon>Echinacea</taxon>
        <taxon>Camarodonta</taxon>
        <taxon>Echinidea</taxon>
        <taxon>Strongylocentrotidae</taxon>
        <taxon>Strongylocentrotus</taxon>
    </lineage>
</organism>
<dbReference type="InterPro" id="IPR005331">
    <property type="entry name" value="Sulfotransferase"/>
</dbReference>
<dbReference type="InterPro" id="IPR018011">
    <property type="entry name" value="Carb_sulfotrans_8-10"/>
</dbReference>
<dbReference type="EnsemblMetazoa" id="XM_030997284">
    <property type="protein sequence ID" value="XP_030853144"/>
    <property type="gene ID" value="LOC115929101"/>
</dbReference>
<dbReference type="RefSeq" id="XP_030853144.1">
    <property type="nucleotide sequence ID" value="XM_030997284.1"/>
</dbReference>
<dbReference type="EC" id="2.8.2.-" evidence="9"/>
<comment type="similarity">
    <text evidence="2 9">Belongs to the sulfotransferase 2 family.</text>
</comment>
<dbReference type="PANTHER" id="PTHR12137">
    <property type="entry name" value="CARBOHYDRATE SULFOTRANSFERASE"/>
    <property type="match status" value="1"/>
</dbReference>
<evidence type="ECO:0000313" key="11">
    <source>
        <dbReference type="Proteomes" id="UP000007110"/>
    </source>
</evidence>
<keyword evidence="3 9" id="KW-0808">Transferase</keyword>
<dbReference type="GO" id="GO:0000139">
    <property type="term" value="C:Golgi membrane"/>
    <property type="evidence" value="ECO:0007669"/>
    <property type="project" value="UniProtKB-SubCell"/>
</dbReference>
<keyword evidence="5" id="KW-1133">Transmembrane helix</keyword>
<accession>A0A7M7PKR5</accession>
<evidence type="ECO:0000256" key="3">
    <source>
        <dbReference type="ARBA" id="ARBA00022679"/>
    </source>
</evidence>
<evidence type="ECO:0000256" key="9">
    <source>
        <dbReference type="RuleBase" id="RU364020"/>
    </source>
</evidence>
<keyword evidence="11" id="KW-1185">Reference proteome</keyword>
<keyword evidence="6 9" id="KW-0333">Golgi apparatus</keyword>
<keyword evidence="8 9" id="KW-0325">Glycoprotein</keyword>
<dbReference type="GO" id="GO:0016051">
    <property type="term" value="P:carbohydrate biosynthetic process"/>
    <property type="evidence" value="ECO:0007669"/>
    <property type="project" value="InterPro"/>
</dbReference>
<dbReference type="AlphaFoldDB" id="A0A7M7PKR5"/>
<evidence type="ECO:0000256" key="6">
    <source>
        <dbReference type="ARBA" id="ARBA00023034"/>
    </source>
</evidence>
<dbReference type="GO" id="GO:0008146">
    <property type="term" value="F:sulfotransferase activity"/>
    <property type="evidence" value="ECO:0000318"/>
    <property type="project" value="GO_Central"/>
</dbReference>
<dbReference type="OrthoDB" id="2019940at2759"/>
<protein>
    <recommendedName>
        <fullName evidence="9">Carbohydrate sulfotransferase</fullName>
        <ecNumber evidence="9">2.8.2.-</ecNumber>
    </recommendedName>
</protein>
<name>A0A7M7PKR5_STRPU</name>
<keyword evidence="4" id="KW-0812">Transmembrane</keyword>
<evidence type="ECO:0000313" key="10">
    <source>
        <dbReference type="EnsemblMetazoa" id="XP_030853144"/>
    </source>
</evidence>
<dbReference type="PANTHER" id="PTHR12137:SF54">
    <property type="entry name" value="CARBOHYDRATE SULFOTRANSFERASE"/>
    <property type="match status" value="1"/>
</dbReference>
<proteinExistence type="inferred from homology"/>
<keyword evidence="7" id="KW-0472">Membrane</keyword>
<keyword evidence="9" id="KW-0119">Carbohydrate metabolism</keyword>
<evidence type="ECO:0000256" key="1">
    <source>
        <dbReference type="ARBA" id="ARBA00004323"/>
    </source>
</evidence>
<dbReference type="Proteomes" id="UP000007110">
    <property type="component" value="Unassembled WGS sequence"/>
</dbReference>
<reference evidence="11" key="1">
    <citation type="submission" date="2015-02" db="EMBL/GenBank/DDBJ databases">
        <title>Genome sequencing for Strongylocentrotus purpuratus.</title>
        <authorList>
            <person name="Murali S."/>
            <person name="Liu Y."/>
            <person name="Vee V."/>
            <person name="English A."/>
            <person name="Wang M."/>
            <person name="Skinner E."/>
            <person name="Han Y."/>
            <person name="Muzny D.M."/>
            <person name="Worley K.C."/>
            <person name="Gibbs R.A."/>
        </authorList>
    </citation>
    <scope>NUCLEOTIDE SEQUENCE</scope>
</reference>
<evidence type="ECO:0000256" key="7">
    <source>
        <dbReference type="ARBA" id="ARBA00023136"/>
    </source>
</evidence>
<dbReference type="InParanoid" id="A0A7M7PKR5"/>
<dbReference type="KEGG" id="spu:115929101"/>
<evidence type="ECO:0000256" key="8">
    <source>
        <dbReference type="ARBA" id="ARBA00023180"/>
    </source>
</evidence>
<dbReference type="Pfam" id="PF03567">
    <property type="entry name" value="Sulfotransfer_2"/>
    <property type="match status" value="1"/>
</dbReference>
<comment type="subcellular location">
    <subcellularLocation>
        <location evidence="1 9">Golgi apparatus membrane</location>
        <topology evidence="1 9">Single-pass type II membrane protein</topology>
    </subcellularLocation>
</comment>